<dbReference type="EMBL" id="BLXT01008494">
    <property type="protein sequence ID" value="GFO49539.1"/>
    <property type="molecule type" value="Genomic_DNA"/>
</dbReference>
<evidence type="ECO:0000313" key="2">
    <source>
        <dbReference type="Proteomes" id="UP000735302"/>
    </source>
</evidence>
<name>A0AAV4DZ98_9GAST</name>
<dbReference type="AlphaFoldDB" id="A0AAV4DZ98"/>
<reference evidence="1 2" key="1">
    <citation type="journal article" date="2021" name="Elife">
        <title>Chloroplast acquisition without the gene transfer in kleptoplastic sea slugs, Plakobranchus ocellatus.</title>
        <authorList>
            <person name="Maeda T."/>
            <person name="Takahashi S."/>
            <person name="Yoshida T."/>
            <person name="Shimamura S."/>
            <person name="Takaki Y."/>
            <person name="Nagai Y."/>
            <person name="Toyoda A."/>
            <person name="Suzuki Y."/>
            <person name="Arimoto A."/>
            <person name="Ishii H."/>
            <person name="Satoh N."/>
            <person name="Nishiyama T."/>
            <person name="Hasebe M."/>
            <person name="Maruyama T."/>
            <person name="Minagawa J."/>
            <person name="Obokata J."/>
            <person name="Shigenobu S."/>
        </authorList>
    </citation>
    <scope>NUCLEOTIDE SEQUENCE [LARGE SCALE GENOMIC DNA]</scope>
</reference>
<evidence type="ECO:0000313" key="1">
    <source>
        <dbReference type="EMBL" id="GFO49539.1"/>
    </source>
</evidence>
<keyword evidence="2" id="KW-1185">Reference proteome</keyword>
<organism evidence="1 2">
    <name type="scientific">Plakobranchus ocellatus</name>
    <dbReference type="NCBI Taxonomy" id="259542"/>
    <lineage>
        <taxon>Eukaryota</taxon>
        <taxon>Metazoa</taxon>
        <taxon>Spiralia</taxon>
        <taxon>Lophotrochozoa</taxon>
        <taxon>Mollusca</taxon>
        <taxon>Gastropoda</taxon>
        <taxon>Heterobranchia</taxon>
        <taxon>Euthyneura</taxon>
        <taxon>Panpulmonata</taxon>
        <taxon>Sacoglossa</taxon>
        <taxon>Placobranchoidea</taxon>
        <taxon>Plakobranchidae</taxon>
        <taxon>Plakobranchus</taxon>
    </lineage>
</organism>
<protein>
    <submittedName>
        <fullName evidence="1">Uncharacterized protein</fullName>
    </submittedName>
</protein>
<accession>A0AAV4DZ98</accession>
<dbReference type="Proteomes" id="UP000735302">
    <property type="component" value="Unassembled WGS sequence"/>
</dbReference>
<sequence length="170" mass="19232">MLPRTFITDESLPEFTQPHTVHHRSSTSLRGSTWLITNISFTGSQIQVCLLSDTLQVASHILPYIHSQVFQAGIHKLFTYKQISYVFMMSDSSNNRFRSHGDLEKAHTLCCRNQKKNQYLPGVEITKTMTLQARPGLSQDFLSGLGTDCLLTDDSSWSIHTPTKRPTDNC</sequence>
<gene>
    <name evidence="1" type="ORF">PoB_007604400</name>
</gene>
<proteinExistence type="predicted"/>
<comment type="caution">
    <text evidence="1">The sequence shown here is derived from an EMBL/GenBank/DDBJ whole genome shotgun (WGS) entry which is preliminary data.</text>
</comment>